<dbReference type="InterPro" id="IPR036291">
    <property type="entry name" value="NAD(P)-bd_dom_sf"/>
</dbReference>
<evidence type="ECO:0000313" key="3">
    <source>
        <dbReference type="Proteomes" id="UP001164693"/>
    </source>
</evidence>
<keyword evidence="3" id="KW-1185">Reference proteome</keyword>
<evidence type="ECO:0000259" key="1">
    <source>
        <dbReference type="SMART" id="SM00829"/>
    </source>
</evidence>
<dbReference type="SUPFAM" id="SSF50129">
    <property type="entry name" value="GroES-like"/>
    <property type="match status" value="1"/>
</dbReference>
<protein>
    <submittedName>
        <fullName evidence="2">Zinc-binding alcohol dehydrogenase family protein</fullName>
    </submittedName>
</protein>
<reference evidence="2" key="1">
    <citation type="submission" date="2022-05" db="EMBL/GenBank/DDBJ databases">
        <title>Jatrophihabitans sp. SB3-54 whole genome sequence.</title>
        <authorList>
            <person name="Suh M.K."/>
            <person name="Eom M.K."/>
            <person name="Kim J.S."/>
            <person name="Kim H.S."/>
            <person name="Do H.E."/>
            <person name="Shin Y.K."/>
            <person name="Lee J.-S."/>
        </authorList>
    </citation>
    <scope>NUCLEOTIDE SEQUENCE</scope>
    <source>
        <strain evidence="2">SB3-54</strain>
    </source>
</reference>
<dbReference type="SUPFAM" id="SSF51735">
    <property type="entry name" value="NAD(P)-binding Rossmann-fold domains"/>
    <property type="match status" value="1"/>
</dbReference>
<dbReference type="RefSeq" id="WP_269445526.1">
    <property type="nucleotide sequence ID" value="NZ_CP097463.1"/>
</dbReference>
<dbReference type="PANTHER" id="PTHR43677">
    <property type="entry name" value="SHORT-CHAIN DEHYDROGENASE/REDUCTASE"/>
    <property type="match status" value="1"/>
</dbReference>
<proteinExistence type="predicted"/>
<dbReference type="InterPro" id="IPR051397">
    <property type="entry name" value="Zn-ADH-like_protein"/>
</dbReference>
<sequence length="306" mass="31152">MRELVLHRAGQRPTLRACAHDYVPGQGEAVVTVLAAAINPHDVRVAASLVPGNAPLRLGMEAVVERDGTAFYANRPVPPYGTIADRTLVVTDALIPVPQGLDPVTALTAGIPGLAAWFALDRAALSAGESVIVLGATGSVGQAAVQLARLRGAGHVLAVGRRTDVLARLRDRGADSVVELRGTGDAVRFAAQLPGGSADVVVDTLFGPPLAAALAVLRPGGRSVTIGASAASTSEIASSSLMGRSLLSHRNSDTSVAQKAVAFAAMAEQLRAGRLVVDTAVYALADAATAWEVHAAGAGQRAVIVP</sequence>
<dbReference type="InterPro" id="IPR011032">
    <property type="entry name" value="GroES-like_sf"/>
</dbReference>
<dbReference type="InterPro" id="IPR020843">
    <property type="entry name" value="ER"/>
</dbReference>
<dbReference type="SMART" id="SM00829">
    <property type="entry name" value="PKS_ER"/>
    <property type="match status" value="1"/>
</dbReference>
<dbReference type="Pfam" id="PF00107">
    <property type="entry name" value="ADH_zinc_N"/>
    <property type="match status" value="1"/>
</dbReference>
<feature type="domain" description="Enoyl reductase (ER)" evidence="1">
    <location>
        <begin position="10"/>
        <end position="277"/>
    </location>
</feature>
<name>A0ABY7K787_9ACTN</name>
<evidence type="ECO:0000313" key="2">
    <source>
        <dbReference type="EMBL" id="WAX58986.1"/>
    </source>
</evidence>
<dbReference type="Proteomes" id="UP001164693">
    <property type="component" value="Chromosome"/>
</dbReference>
<dbReference type="Gene3D" id="3.90.180.10">
    <property type="entry name" value="Medium-chain alcohol dehydrogenases, catalytic domain"/>
    <property type="match status" value="1"/>
</dbReference>
<dbReference type="InterPro" id="IPR013149">
    <property type="entry name" value="ADH-like_C"/>
</dbReference>
<organism evidence="2 3">
    <name type="scientific">Jatrophihabitans cynanchi</name>
    <dbReference type="NCBI Taxonomy" id="2944128"/>
    <lineage>
        <taxon>Bacteria</taxon>
        <taxon>Bacillati</taxon>
        <taxon>Actinomycetota</taxon>
        <taxon>Actinomycetes</taxon>
        <taxon>Jatrophihabitantales</taxon>
        <taxon>Jatrophihabitantaceae</taxon>
        <taxon>Jatrophihabitans</taxon>
    </lineage>
</organism>
<accession>A0ABY7K787</accession>
<dbReference type="EMBL" id="CP097463">
    <property type="protein sequence ID" value="WAX58986.1"/>
    <property type="molecule type" value="Genomic_DNA"/>
</dbReference>
<gene>
    <name evidence="2" type="ORF">M6B22_09565</name>
</gene>
<dbReference type="PANTHER" id="PTHR43677:SF11">
    <property type="entry name" value="ZINC-CONTAINING ALCOHOL DEHYDROGENASE"/>
    <property type="match status" value="1"/>
</dbReference>
<dbReference type="Gene3D" id="3.40.50.720">
    <property type="entry name" value="NAD(P)-binding Rossmann-like Domain"/>
    <property type="match status" value="1"/>
</dbReference>